<sequence>MPVLVRYEGSMEWGGRATPKDRVRNGSRIERVIEGSNTKRETERGRQWRGKAVFPSDSYLTRKGSFRSPKVRGGSRERVWEGYAGEMSRERFAGRADMFHEVNYQNGQTRSKEERGRRWRGKEVFPSLPAVIWRKKGKKGYTDSIVSLLWVHRKESRKTVTVIDNILMSSSKLPTFRFWRHRWTSARDRHTFRSILQHVVEEHKIQLIARGVVDLSVMTGIHGYPDRRWTIRGYRTDGPMTVTIHYRRHASNDVYWYNDLKFPGWACNRRDAVFFNVKNHLIDKSNPSSEVAVFKQGERIPISERLETEQDRPEQRWVPPILSINVGDTQSELFHLVLVTFVYYAKIKIEAMGGFASIQSTGTYSAGISGVNERRLTAPPILTFSFVKL</sequence>
<keyword evidence="2" id="KW-1185">Reference proteome</keyword>
<evidence type="ECO:0000313" key="1">
    <source>
        <dbReference type="EMBL" id="THU94659.1"/>
    </source>
</evidence>
<dbReference type="Proteomes" id="UP000297245">
    <property type="component" value="Unassembled WGS sequence"/>
</dbReference>
<name>A0A4S8LY68_DENBC</name>
<gene>
    <name evidence="1" type="ORF">K435DRAFT_899427</name>
</gene>
<evidence type="ECO:0000313" key="2">
    <source>
        <dbReference type="Proteomes" id="UP000297245"/>
    </source>
</evidence>
<dbReference type="EMBL" id="ML179218">
    <property type="protein sequence ID" value="THU94659.1"/>
    <property type="molecule type" value="Genomic_DNA"/>
</dbReference>
<accession>A0A4S8LY68</accession>
<organism evidence="1 2">
    <name type="scientific">Dendrothele bispora (strain CBS 962.96)</name>
    <dbReference type="NCBI Taxonomy" id="1314807"/>
    <lineage>
        <taxon>Eukaryota</taxon>
        <taxon>Fungi</taxon>
        <taxon>Dikarya</taxon>
        <taxon>Basidiomycota</taxon>
        <taxon>Agaricomycotina</taxon>
        <taxon>Agaricomycetes</taxon>
        <taxon>Agaricomycetidae</taxon>
        <taxon>Agaricales</taxon>
        <taxon>Agaricales incertae sedis</taxon>
        <taxon>Dendrothele</taxon>
    </lineage>
</organism>
<protein>
    <submittedName>
        <fullName evidence="1">Uncharacterized protein</fullName>
    </submittedName>
</protein>
<dbReference type="AlphaFoldDB" id="A0A4S8LY68"/>
<proteinExistence type="predicted"/>
<reference evidence="1 2" key="1">
    <citation type="journal article" date="2019" name="Nat. Ecol. Evol.">
        <title>Megaphylogeny resolves global patterns of mushroom evolution.</title>
        <authorList>
            <person name="Varga T."/>
            <person name="Krizsan K."/>
            <person name="Foldi C."/>
            <person name="Dima B."/>
            <person name="Sanchez-Garcia M."/>
            <person name="Sanchez-Ramirez S."/>
            <person name="Szollosi G.J."/>
            <person name="Szarkandi J.G."/>
            <person name="Papp V."/>
            <person name="Albert L."/>
            <person name="Andreopoulos W."/>
            <person name="Angelini C."/>
            <person name="Antonin V."/>
            <person name="Barry K.W."/>
            <person name="Bougher N.L."/>
            <person name="Buchanan P."/>
            <person name="Buyck B."/>
            <person name="Bense V."/>
            <person name="Catcheside P."/>
            <person name="Chovatia M."/>
            <person name="Cooper J."/>
            <person name="Damon W."/>
            <person name="Desjardin D."/>
            <person name="Finy P."/>
            <person name="Geml J."/>
            <person name="Haridas S."/>
            <person name="Hughes K."/>
            <person name="Justo A."/>
            <person name="Karasinski D."/>
            <person name="Kautmanova I."/>
            <person name="Kiss B."/>
            <person name="Kocsube S."/>
            <person name="Kotiranta H."/>
            <person name="LaButti K.M."/>
            <person name="Lechner B.E."/>
            <person name="Liimatainen K."/>
            <person name="Lipzen A."/>
            <person name="Lukacs Z."/>
            <person name="Mihaltcheva S."/>
            <person name="Morgado L.N."/>
            <person name="Niskanen T."/>
            <person name="Noordeloos M.E."/>
            <person name="Ohm R.A."/>
            <person name="Ortiz-Santana B."/>
            <person name="Ovrebo C."/>
            <person name="Racz N."/>
            <person name="Riley R."/>
            <person name="Savchenko A."/>
            <person name="Shiryaev A."/>
            <person name="Soop K."/>
            <person name="Spirin V."/>
            <person name="Szebenyi C."/>
            <person name="Tomsovsky M."/>
            <person name="Tulloss R.E."/>
            <person name="Uehling J."/>
            <person name="Grigoriev I.V."/>
            <person name="Vagvolgyi C."/>
            <person name="Papp T."/>
            <person name="Martin F.M."/>
            <person name="Miettinen O."/>
            <person name="Hibbett D.S."/>
            <person name="Nagy L.G."/>
        </authorList>
    </citation>
    <scope>NUCLEOTIDE SEQUENCE [LARGE SCALE GENOMIC DNA]</scope>
    <source>
        <strain evidence="1 2">CBS 962.96</strain>
    </source>
</reference>